<evidence type="ECO:0000313" key="4">
    <source>
        <dbReference type="Proteomes" id="UP000245489"/>
    </source>
</evidence>
<comment type="caution">
    <text evidence="3">The sequence shown here is derived from an EMBL/GenBank/DDBJ whole genome shotgun (WGS) entry which is preliminary data.</text>
</comment>
<organism evidence="3 4">
    <name type="scientific">Arcicella aurantiaca</name>
    <dbReference type="NCBI Taxonomy" id="591202"/>
    <lineage>
        <taxon>Bacteria</taxon>
        <taxon>Pseudomonadati</taxon>
        <taxon>Bacteroidota</taxon>
        <taxon>Cytophagia</taxon>
        <taxon>Cytophagales</taxon>
        <taxon>Flectobacillaceae</taxon>
        <taxon>Arcicella</taxon>
    </lineage>
</organism>
<accession>A0A316E827</accession>
<dbReference type="PROSITE" id="PS51257">
    <property type="entry name" value="PROKAR_LIPOPROTEIN"/>
    <property type="match status" value="1"/>
</dbReference>
<dbReference type="Proteomes" id="UP000245489">
    <property type="component" value="Unassembled WGS sequence"/>
</dbReference>
<dbReference type="Pfam" id="PF16410">
    <property type="entry name" value="DUF5018"/>
    <property type="match status" value="1"/>
</dbReference>
<proteinExistence type="predicted"/>
<dbReference type="InterPro" id="IPR032186">
    <property type="entry name" value="DUF5018"/>
</dbReference>
<protein>
    <submittedName>
        <fullName evidence="3">Uncharacterized protein DUF5018</fullName>
    </submittedName>
</protein>
<keyword evidence="1" id="KW-0732">Signal</keyword>
<feature type="chain" id="PRO_5016251478" evidence="1">
    <location>
        <begin position="22"/>
        <end position="427"/>
    </location>
</feature>
<reference evidence="3 4" key="1">
    <citation type="submission" date="2018-05" db="EMBL/GenBank/DDBJ databases">
        <title>Genomic Encyclopedia of Archaeal and Bacterial Type Strains, Phase II (KMG-II): from individual species to whole genera.</title>
        <authorList>
            <person name="Goeker M."/>
        </authorList>
    </citation>
    <scope>NUCLEOTIDE SEQUENCE [LARGE SCALE GENOMIC DNA]</scope>
    <source>
        <strain evidence="3 4">DSM 22214</strain>
    </source>
</reference>
<dbReference type="RefSeq" id="WP_109743099.1">
    <property type="nucleotide sequence ID" value="NZ_QGGO01000011.1"/>
</dbReference>
<keyword evidence="4" id="KW-1185">Reference proteome</keyword>
<dbReference type="EMBL" id="QGGO01000011">
    <property type="protein sequence ID" value="PWK26521.1"/>
    <property type="molecule type" value="Genomic_DNA"/>
</dbReference>
<gene>
    <name evidence="3" type="ORF">LV89_02369</name>
</gene>
<evidence type="ECO:0000313" key="3">
    <source>
        <dbReference type="EMBL" id="PWK26521.1"/>
    </source>
</evidence>
<feature type="signal peptide" evidence="1">
    <location>
        <begin position="1"/>
        <end position="21"/>
    </location>
</feature>
<sequence>MKNLTKTFIAIYVVIMCFAVACKKDEPTPTTTTPAVKSAAKDITKFSFSALSPVVEATIDATTKAITATVPAGTDVTKLVPTITISDKATISPATGVAQDFSKEVSYTVTAEDGGMVVWKVNVTKLVVAQSCQLIGITVDDNNGTLNETFEYDNEKRLIKRTSKNTTQSLDTKIAYTYDNDGFLIQIAWEKMNSKSASDNFKRVSSYTYKNGRLILQEIKQTANSGTVSTGSSTYEYESETSDKLKKVVYKDVVTGNATPDTFIFTNGILSSWTDPYNKTNTINAMGLVTKSAPQNGQFVQEWNYDANGQPIKYGYVPVNIEVTYTNIKAKYDDFELLTRGQYYPSIFWLAQDAETVFNPKGFKGFPNFKIFFSLTDKGTYLRKTYKSGTDVRTYDYKTDVNGNVTSYTITYANGFKDTGTFTYKCN</sequence>
<evidence type="ECO:0000259" key="2">
    <source>
        <dbReference type="Pfam" id="PF16410"/>
    </source>
</evidence>
<dbReference type="OrthoDB" id="7012117at2"/>
<dbReference type="Gene3D" id="2.180.10.10">
    <property type="entry name" value="RHS repeat-associated core"/>
    <property type="match status" value="1"/>
</dbReference>
<dbReference type="Gene3D" id="2.60.40.2340">
    <property type="match status" value="1"/>
</dbReference>
<dbReference type="AlphaFoldDB" id="A0A316E827"/>
<evidence type="ECO:0000256" key="1">
    <source>
        <dbReference type="SAM" id="SignalP"/>
    </source>
</evidence>
<name>A0A316E827_9BACT</name>
<feature type="domain" description="DUF5018" evidence="2">
    <location>
        <begin position="34"/>
        <end position="116"/>
    </location>
</feature>